<evidence type="ECO:0000256" key="5">
    <source>
        <dbReference type="SAM" id="Phobius"/>
    </source>
</evidence>
<dbReference type="PANTHER" id="PTHR33514">
    <property type="entry name" value="PROTEIN ABCI12, CHLOROPLASTIC"/>
    <property type="match status" value="1"/>
</dbReference>
<reference evidence="6 7" key="1">
    <citation type="submission" date="2023-07" db="EMBL/GenBank/DDBJ databases">
        <title>Genomic Encyclopedia of Type Strains, Phase IV (KMG-IV): sequencing the most valuable type-strain genomes for metagenomic binning, comparative biology and taxonomic classification.</title>
        <authorList>
            <person name="Goeker M."/>
        </authorList>
    </citation>
    <scope>NUCLEOTIDE SEQUENCE [LARGE SCALE GENOMIC DNA]</scope>
    <source>
        <strain evidence="6 7">DSM 27848</strain>
    </source>
</reference>
<feature type="transmembrane region" description="Helical" evidence="5">
    <location>
        <begin position="231"/>
        <end position="254"/>
    </location>
</feature>
<evidence type="ECO:0000313" key="6">
    <source>
        <dbReference type="EMBL" id="MDQ0343788.1"/>
    </source>
</evidence>
<keyword evidence="3 5" id="KW-1133">Transmembrane helix</keyword>
<keyword evidence="7" id="KW-1185">Reference proteome</keyword>
<feature type="transmembrane region" description="Helical" evidence="5">
    <location>
        <begin position="9"/>
        <end position="26"/>
    </location>
</feature>
<sequence length="260" mass="29406">MQLQSINPSIKALAVIILVLCLSFVFDPVTPFILWLLVLAVTFILGKVKLKRWLFFFFPFFILAFGYIWTTVVFSQPPAEIRTVTLVQLGPVVITDYGLSIGLALGFRVLCFSCLSLLFIMTTDPIKFILSLTQQCKMPPKIAYGILAGYRFLPLLKDELQIIRHAHKVRGVNRMQGFRGKIEAKIKCIIPLLASAIRKAERTAIAMESKGFTGSRNRTFFHKVTVCRHDWFFLCLMVGLFFVSLFISVLLGTFRGIGSL</sequence>
<protein>
    <submittedName>
        <fullName evidence="6">Energy-coupling factor transport system permease protein</fullName>
    </submittedName>
</protein>
<evidence type="ECO:0000256" key="3">
    <source>
        <dbReference type="ARBA" id="ARBA00022989"/>
    </source>
</evidence>
<evidence type="ECO:0000256" key="4">
    <source>
        <dbReference type="ARBA" id="ARBA00023136"/>
    </source>
</evidence>
<dbReference type="Pfam" id="PF02361">
    <property type="entry name" value="CbiQ"/>
    <property type="match status" value="1"/>
</dbReference>
<keyword evidence="4 5" id="KW-0472">Membrane</keyword>
<gene>
    <name evidence="6" type="ORF">J2S14_002623</name>
</gene>
<proteinExistence type="predicted"/>
<feature type="transmembrane region" description="Helical" evidence="5">
    <location>
        <begin position="97"/>
        <end position="120"/>
    </location>
</feature>
<keyword evidence="2 5" id="KW-0812">Transmembrane</keyword>
<evidence type="ECO:0000313" key="7">
    <source>
        <dbReference type="Proteomes" id="UP001232343"/>
    </source>
</evidence>
<dbReference type="PANTHER" id="PTHR33514:SF13">
    <property type="entry name" value="PROTEIN ABCI12, CHLOROPLASTIC"/>
    <property type="match status" value="1"/>
</dbReference>
<dbReference type="EMBL" id="JAUSUO010000006">
    <property type="protein sequence ID" value="MDQ0343788.1"/>
    <property type="molecule type" value="Genomic_DNA"/>
</dbReference>
<evidence type="ECO:0000256" key="1">
    <source>
        <dbReference type="ARBA" id="ARBA00004141"/>
    </source>
</evidence>
<accession>A0ABU0D5U4</accession>
<name>A0ABU0D5U4_9BACI</name>
<comment type="caution">
    <text evidence="6">The sequence shown here is derived from an EMBL/GenBank/DDBJ whole genome shotgun (WGS) entry which is preliminary data.</text>
</comment>
<dbReference type="InterPro" id="IPR003339">
    <property type="entry name" value="ABC/ECF_trnsptr_transmembrane"/>
</dbReference>
<dbReference type="Proteomes" id="UP001232343">
    <property type="component" value="Unassembled WGS sequence"/>
</dbReference>
<dbReference type="CDD" id="cd16914">
    <property type="entry name" value="EcfT"/>
    <property type="match status" value="1"/>
</dbReference>
<evidence type="ECO:0000256" key="2">
    <source>
        <dbReference type="ARBA" id="ARBA00022692"/>
    </source>
</evidence>
<feature type="transmembrane region" description="Helical" evidence="5">
    <location>
        <begin position="55"/>
        <end position="77"/>
    </location>
</feature>
<organism evidence="6 7">
    <name type="scientific">Lederbergia wuyishanensis</name>
    <dbReference type="NCBI Taxonomy" id="1347903"/>
    <lineage>
        <taxon>Bacteria</taxon>
        <taxon>Bacillati</taxon>
        <taxon>Bacillota</taxon>
        <taxon>Bacilli</taxon>
        <taxon>Bacillales</taxon>
        <taxon>Bacillaceae</taxon>
        <taxon>Lederbergia</taxon>
    </lineage>
</organism>
<comment type="subcellular location">
    <subcellularLocation>
        <location evidence="1">Membrane</location>
        <topology evidence="1">Multi-pass membrane protein</topology>
    </subcellularLocation>
</comment>